<keyword evidence="2" id="KW-1185">Reference proteome</keyword>
<accession>A0AAF0ISP6</accession>
<dbReference type="Proteomes" id="UP001214603">
    <property type="component" value="Chromosome 5"/>
</dbReference>
<reference evidence="1" key="1">
    <citation type="submission" date="2023-03" db="EMBL/GenBank/DDBJ databases">
        <title>Mating type loci evolution in Malassezia.</title>
        <authorList>
            <person name="Coelho M.A."/>
        </authorList>
    </citation>
    <scope>NUCLEOTIDE SEQUENCE</scope>
    <source>
        <strain evidence="1">CBS 7876</strain>
    </source>
</reference>
<organism evidence="1 2">
    <name type="scientific">Malassezia obtusa</name>
    <dbReference type="NCBI Taxonomy" id="76774"/>
    <lineage>
        <taxon>Eukaryota</taxon>
        <taxon>Fungi</taxon>
        <taxon>Dikarya</taxon>
        <taxon>Basidiomycota</taxon>
        <taxon>Ustilaginomycotina</taxon>
        <taxon>Malasseziomycetes</taxon>
        <taxon>Malasseziales</taxon>
        <taxon>Malasseziaceae</taxon>
        <taxon>Malassezia</taxon>
    </lineage>
</organism>
<proteinExistence type="predicted"/>
<name>A0AAF0ISP6_9BASI</name>
<dbReference type="EMBL" id="CP119938">
    <property type="protein sequence ID" value="WFD03767.1"/>
    <property type="molecule type" value="Genomic_DNA"/>
</dbReference>
<evidence type="ECO:0000313" key="1">
    <source>
        <dbReference type="EMBL" id="WFD03767.1"/>
    </source>
</evidence>
<evidence type="ECO:0000313" key="2">
    <source>
        <dbReference type="Proteomes" id="UP001214603"/>
    </source>
</evidence>
<sequence length="686" mass="75416">MQCVALPEELKESILTYACTLPPACTDTAPESLHIHDARIADVLGGASADRPDASSVLFPAPARVPKRDPRCTLDVPTTLCVMLLSRHYYALGAQLLYRAPVLAYPSQLEQFARSLAARPVLGRLVRHLYVGTTERRTELPLPLFQGRLASYEQGLLLTPEYPAGPAEHTHPCEPHGSLLPHVIERDMGEISALYLGAPDAHGFDVFRPGFDREQEWIGVGAWVLRVQEARCLLRWLRALAYQERLESALQNNTSRDDALRPLREESEDVRTHLAEFLHEYTDGDHRSLIERRTGTRHDPLDWGDAPSEPTPLPEGLPVDEYEILLALQWRVLDAWPRAWRDAIPAWLGAVLAQAVAYGRYLALTASDARRDAIVRDEFRHEPCLYDARRQGASFFAAQDRFNDPCLYARSGVIHFLVGDEFAVPGHAAPPEHADFWSQPARSPDGDLLMPTTDQLVVGSFAPRPLGLLPNLLHIPSGAEVAPPTPAEYAPTPTLGSLIATVHSVLSLSPNLESLGLSGVLERAVAGERTTAQLPRLDRIYLGPPPSFWAHPLLFGASDHPVFAHVRHVSITGCLLFQDEAASLAGSLGALPHLESVNWSMFHSTWEEGAPSVIRAIATMLELPASYPSQASASTPHGRRGVQHLNVVLHPIDFEALEAVLFPALADVEFPDDEPPDELGALELEA</sequence>
<protein>
    <submittedName>
        <fullName evidence="1">Uncharacterized protein</fullName>
    </submittedName>
</protein>
<gene>
    <name evidence="1" type="ORF">MOBT1_002461</name>
</gene>
<dbReference type="AlphaFoldDB" id="A0AAF0ISP6"/>